<evidence type="ECO:0000313" key="1">
    <source>
        <dbReference type="EMBL" id="EFZ38034.1"/>
    </source>
</evidence>
<dbReference type="AlphaFoldDB" id="E7RMQ3"/>
<sequence>MAQGQDSKFKWIGNTVSTVMTSTDHDVKTFYLYNVGSGKYLNTGSYWGTSISAFKVGMPLVITKNANGTYKIQGPISTESGKYLGFPSPGASDGEKQFDWDRIYCDRGVKTPDQDHCDWVITDVSRNGKTYYTLYIDNGTNSVIGDKRYLSVTTNADTKRNEINYPTSVNTTDENCLWQIVTLKDLKDAFKEQFASNETPADATFLIADQNFDISNADVVKWVRTGLTSKENVGAYAHAFSPEVSYSFFVGNRGIMADKYQRHYGKYWIGSIRNVGHNENANGTMTQSVKTLKKGWYRVSCDGFYNADNGSDISASLFAKVQNSNDGKSNVSTTLNYLYGEISYSVDDLTKTSTKHNGLDINDISPYIKAAQLFEKNTYNNSILVYVPNDGDILDIGIKVENSTGDLDWTAFDNFQLQYCGNNDMILDEAQTSVDYMEKQTNPNNAYTLILKRTMTPGLWNSITLPVSLTAAQFKTAFGDQAKLSKLKGQDESIPSRIDFETVSLTNDDDVVIEPSRLYIMKPTRNANVTDGSYSKIIETGNTITVQAPYYTINNVTLKTAPTATFKENTKISTTVDQKLQFCGTQIKQTTNIVPANSYVLGAKDGKWYFTQHPLPINGFRCWIATSSDAQAKTISFFIDGVEEGYTTAIDQNVINTSEILSGTVYNINGQVVRRNATSVEGLPKGIYIMNNKKYIVK</sequence>
<reference evidence="1" key="1">
    <citation type="submission" date="2011-01" db="EMBL/GenBank/DDBJ databases">
        <authorList>
            <person name="Muzny D."/>
            <person name="Qin X."/>
            <person name="Buhay C."/>
            <person name="Dugan-Rocha S."/>
            <person name="Ding Y."/>
            <person name="Chen G."/>
            <person name="Hawes A."/>
            <person name="Holder M."/>
            <person name="Jhangiani S."/>
            <person name="Johnson A."/>
            <person name="Khan Z."/>
            <person name="Li Z."/>
            <person name="Liu W."/>
            <person name="Liu X."/>
            <person name="Perez L."/>
            <person name="Shen H."/>
            <person name="Wang Q."/>
            <person name="Watt J."/>
            <person name="Xi L."/>
            <person name="Xin Y."/>
            <person name="Zhou J."/>
            <person name="Deng J."/>
            <person name="Jiang H."/>
            <person name="Liu Y."/>
            <person name="Qu J."/>
            <person name="Song X.-Z."/>
            <person name="Zhang L."/>
            <person name="Villasana D."/>
            <person name="Johnson A."/>
            <person name="Liu J."/>
            <person name="Liyanage D."/>
            <person name="Lorensuhewa L."/>
            <person name="Robinson T."/>
            <person name="Song A."/>
            <person name="Song B.-B."/>
            <person name="Dinh H."/>
            <person name="Thornton R."/>
            <person name="Coyle M."/>
            <person name="Francisco L."/>
            <person name="Jackson L."/>
            <person name="Javaid M."/>
            <person name="Korchina V."/>
            <person name="Kovar C."/>
            <person name="Mata R."/>
            <person name="Mathew T."/>
            <person name="Ngo R."/>
            <person name="Nguyen L."/>
            <person name="Nguyen N."/>
            <person name="Okwuonu G."/>
            <person name="Ongeri F."/>
            <person name="Pham C."/>
            <person name="Simmons D."/>
            <person name="Wilczek-Boney K."/>
            <person name="Hale W."/>
            <person name="Jakkamsetti A."/>
            <person name="Pham P."/>
            <person name="Ruth R."/>
            <person name="San Lucas F."/>
            <person name="Warren J."/>
            <person name="Zhang J."/>
            <person name="Zhao Z."/>
            <person name="Zhou C."/>
            <person name="Zhu D."/>
            <person name="Lee S."/>
            <person name="Bess C."/>
            <person name="Blankenburg K."/>
            <person name="Forbes L."/>
            <person name="Fu Q."/>
            <person name="Gubbala S."/>
            <person name="Hirani K."/>
            <person name="Jayaseelan J.C."/>
            <person name="Lara F."/>
            <person name="Munidasa M."/>
            <person name="Palculict T."/>
            <person name="Patil S."/>
            <person name="Pu L.-L."/>
            <person name="Saada N."/>
            <person name="Tang L."/>
            <person name="Weissenberger G."/>
            <person name="Zhu Y."/>
            <person name="Hemphill L."/>
            <person name="Shang Y."/>
            <person name="Youmans B."/>
            <person name="Ayvaz T."/>
            <person name="Ross M."/>
            <person name="Santibanez J."/>
            <person name="Aqrawi P."/>
            <person name="Gross S."/>
            <person name="Joshi V."/>
            <person name="Fowler G."/>
            <person name="Nazareth L."/>
            <person name="Reid J."/>
            <person name="Worley K."/>
            <person name="Petrosino J."/>
            <person name="Highlander S."/>
            <person name="Gibbs R."/>
        </authorList>
    </citation>
    <scope>NUCLEOTIDE SEQUENCE [LARGE SCALE GENOMIC DNA]</scope>
    <source>
        <strain evidence="1">ATCC 33269</strain>
    </source>
</reference>
<gene>
    <name evidence="1" type="ORF">HMPREF0663_10403</name>
</gene>
<accession>E7RMQ3</accession>
<protein>
    <submittedName>
        <fullName evidence="1">Uncharacterized protein</fullName>
    </submittedName>
</protein>
<dbReference type="Proteomes" id="UP000005580">
    <property type="component" value="Unassembled WGS sequence"/>
</dbReference>
<dbReference type="STRING" id="28134.SAMN05444288_0461"/>
<organism evidence="1 2">
    <name type="scientific">Hoylesella oralis ATCC 33269</name>
    <dbReference type="NCBI Taxonomy" id="873533"/>
    <lineage>
        <taxon>Bacteria</taxon>
        <taxon>Pseudomonadati</taxon>
        <taxon>Bacteroidota</taxon>
        <taxon>Bacteroidia</taxon>
        <taxon>Bacteroidales</taxon>
        <taxon>Prevotellaceae</taxon>
        <taxon>Hoylesella</taxon>
    </lineage>
</organism>
<keyword evidence="2" id="KW-1185">Reference proteome</keyword>
<dbReference type="EMBL" id="AEPE02000002">
    <property type="protein sequence ID" value="EFZ38034.1"/>
    <property type="molecule type" value="Genomic_DNA"/>
</dbReference>
<dbReference type="HOGENOM" id="CLU_368365_0_0_10"/>
<proteinExistence type="predicted"/>
<evidence type="ECO:0000313" key="2">
    <source>
        <dbReference type="Proteomes" id="UP000005580"/>
    </source>
</evidence>
<name>E7RMQ3_9BACT</name>
<comment type="caution">
    <text evidence="1">The sequence shown here is derived from an EMBL/GenBank/DDBJ whole genome shotgun (WGS) entry which is preliminary data.</text>
</comment>